<protein>
    <submittedName>
        <fullName evidence="2">Uncharacterized protein</fullName>
    </submittedName>
</protein>
<dbReference type="Proteomes" id="UP000499080">
    <property type="component" value="Unassembled WGS sequence"/>
</dbReference>
<feature type="compositionally biased region" description="Basic and acidic residues" evidence="1">
    <location>
        <begin position="1"/>
        <end position="27"/>
    </location>
</feature>
<evidence type="ECO:0000313" key="2">
    <source>
        <dbReference type="EMBL" id="GBO02195.1"/>
    </source>
</evidence>
<gene>
    <name evidence="2" type="ORF">AVEN_106192_1</name>
</gene>
<accession>A0A4Y2TNH3</accession>
<sequence length="143" mass="16429">MRSGQEEMKDRMEKGQEEMKKGQEEMKNQIQGVKGKIEEVKDEVQRKIEEVEDARLKESNKQDNGEWRFIHEYYGKHEALVIRGTALVQCSNTGYSESPIITATTLSIVLSLPARTIDKIPKTFFFLLSTSVFISFTTGRHLT</sequence>
<reference evidence="2 3" key="1">
    <citation type="journal article" date="2019" name="Sci. Rep.">
        <title>Orb-weaving spider Araneus ventricosus genome elucidates the spidroin gene catalogue.</title>
        <authorList>
            <person name="Kono N."/>
            <person name="Nakamura H."/>
            <person name="Ohtoshi R."/>
            <person name="Moran D.A.P."/>
            <person name="Shinohara A."/>
            <person name="Yoshida Y."/>
            <person name="Fujiwara M."/>
            <person name="Mori M."/>
            <person name="Tomita M."/>
            <person name="Arakawa K."/>
        </authorList>
    </citation>
    <scope>NUCLEOTIDE SEQUENCE [LARGE SCALE GENOMIC DNA]</scope>
</reference>
<organism evidence="2 3">
    <name type="scientific">Araneus ventricosus</name>
    <name type="common">Orbweaver spider</name>
    <name type="synonym">Epeira ventricosa</name>
    <dbReference type="NCBI Taxonomy" id="182803"/>
    <lineage>
        <taxon>Eukaryota</taxon>
        <taxon>Metazoa</taxon>
        <taxon>Ecdysozoa</taxon>
        <taxon>Arthropoda</taxon>
        <taxon>Chelicerata</taxon>
        <taxon>Arachnida</taxon>
        <taxon>Araneae</taxon>
        <taxon>Araneomorphae</taxon>
        <taxon>Entelegynae</taxon>
        <taxon>Araneoidea</taxon>
        <taxon>Araneidae</taxon>
        <taxon>Araneus</taxon>
    </lineage>
</organism>
<proteinExistence type="predicted"/>
<dbReference type="AlphaFoldDB" id="A0A4Y2TNH3"/>
<evidence type="ECO:0000256" key="1">
    <source>
        <dbReference type="SAM" id="MobiDB-lite"/>
    </source>
</evidence>
<name>A0A4Y2TNH3_ARAVE</name>
<comment type="caution">
    <text evidence="2">The sequence shown here is derived from an EMBL/GenBank/DDBJ whole genome shotgun (WGS) entry which is preliminary data.</text>
</comment>
<dbReference type="EMBL" id="BGPR01029998">
    <property type="protein sequence ID" value="GBO02195.1"/>
    <property type="molecule type" value="Genomic_DNA"/>
</dbReference>
<keyword evidence="3" id="KW-1185">Reference proteome</keyword>
<evidence type="ECO:0000313" key="3">
    <source>
        <dbReference type="Proteomes" id="UP000499080"/>
    </source>
</evidence>
<feature type="region of interest" description="Disordered" evidence="1">
    <location>
        <begin position="1"/>
        <end position="34"/>
    </location>
</feature>